<name>A0A076F8D4_9BACT</name>
<protein>
    <submittedName>
        <fullName evidence="1">Uncharacterized protein</fullName>
    </submittedName>
</protein>
<dbReference type="OrthoDB" id="5359722at2"/>
<proteinExistence type="predicted"/>
<dbReference type="STRING" id="1244531.CIG2463D_0421"/>
<dbReference type="RefSeq" id="WP_038453201.1">
    <property type="nucleotide sequence ID" value="NZ_CP009043.1"/>
</dbReference>
<dbReference type="InterPro" id="IPR008995">
    <property type="entry name" value="Mo/tungstate-bd_C_term_dom"/>
</dbReference>
<dbReference type="HOGENOM" id="CLU_159821_0_0_7"/>
<gene>
    <name evidence="1" type="ORF">CIG1485E_0420</name>
</gene>
<dbReference type="AlphaFoldDB" id="A0A076F8D4"/>
<dbReference type="Proteomes" id="UP000028486">
    <property type="component" value="Chromosome"/>
</dbReference>
<reference evidence="2" key="1">
    <citation type="journal article" date="2014" name="Genome Announc.">
        <title>Complete Genome Sequence of Campylobacter iguaniorum Strain 1485ET, Isolated from a Bearded Dragon (Pogona vitticeps).</title>
        <authorList>
            <person name="Gilbert M.J."/>
            <person name="Miller W.G."/>
            <person name="Yee E."/>
            <person name="Kik M."/>
            <person name="Wagenaar J.A."/>
            <person name="Duim B."/>
        </authorList>
    </citation>
    <scope>NUCLEOTIDE SEQUENCE [LARGE SCALE GENOMIC DNA]</scope>
    <source>
        <strain evidence="2">1485E</strain>
    </source>
</reference>
<organism evidence="1 2">
    <name type="scientific">Campylobacter iguaniorum</name>
    <dbReference type="NCBI Taxonomy" id="1244531"/>
    <lineage>
        <taxon>Bacteria</taxon>
        <taxon>Pseudomonadati</taxon>
        <taxon>Campylobacterota</taxon>
        <taxon>Epsilonproteobacteria</taxon>
        <taxon>Campylobacterales</taxon>
        <taxon>Campylobacteraceae</taxon>
        <taxon>Campylobacter</taxon>
    </lineage>
</organism>
<dbReference type="SUPFAM" id="SSF50331">
    <property type="entry name" value="MOP-like"/>
    <property type="match status" value="1"/>
</dbReference>
<dbReference type="KEGG" id="caj:CIG1485E_0420"/>
<dbReference type="EMBL" id="CP009043">
    <property type="protein sequence ID" value="AII14286.1"/>
    <property type="molecule type" value="Genomic_DNA"/>
</dbReference>
<accession>A0A076F8D4</accession>
<sequence length="129" mass="14063">MLKAIIKDILTIDGITQIAFSSDLGDVFMLGLEISEDIKAGGGALLDFKSSDILLLSELNLNSNLGTRNIFKVKIFSIIRGSIVSNLTLEINSIKFDITLSSNLADKFNPNDEAYALLGETSLYISEFL</sequence>
<keyword evidence="2" id="KW-1185">Reference proteome</keyword>
<evidence type="ECO:0000313" key="2">
    <source>
        <dbReference type="Proteomes" id="UP000028486"/>
    </source>
</evidence>
<evidence type="ECO:0000313" key="1">
    <source>
        <dbReference type="EMBL" id="AII14286.1"/>
    </source>
</evidence>
<dbReference type="PATRIC" id="fig|1244531.5.peg.428"/>